<evidence type="ECO:0000256" key="6">
    <source>
        <dbReference type="ARBA" id="ARBA00023002"/>
    </source>
</evidence>
<dbReference type="GO" id="GO:0051539">
    <property type="term" value="F:4 iron, 4 sulfur cluster binding"/>
    <property type="evidence" value="ECO:0007669"/>
    <property type="project" value="UniProtKB-KW"/>
</dbReference>
<evidence type="ECO:0000256" key="3">
    <source>
        <dbReference type="ARBA" id="ARBA00022485"/>
    </source>
</evidence>
<dbReference type="Proteomes" id="UP000346198">
    <property type="component" value="Unassembled WGS sequence"/>
</dbReference>
<sequence length="306" mass="34447">MSKQGHTFSVKRMQTHDGPGLRTTVFMKGCSLRCAWCHNPESLSGKAELWRNEPRCIGCGICALDDGSLTDHDNWNGDPAVIENCPAKALEPLRKDWSVEALLADLERDAAFFTKNGGITVSGGEPAMQWPFVAELLKGCREREWHTALDTCGAAPAEALDVLLPLCDLVLFDLKIMNSSNHRKWTGQGNEQILDNFCKTMAYATEHPELKIWIRTPLIPGATDGTENIEAIGHFLSNHWTDQIERWDLCAFNNLAVEKYQKMNMEWEFAETPLMERKHGEELLQTAIGALGPEKYDRVYLKGRMI</sequence>
<proteinExistence type="inferred from homology"/>
<dbReference type="PIRSF" id="PIRSF000371">
    <property type="entry name" value="PFL_act_enz"/>
    <property type="match status" value="1"/>
</dbReference>
<protein>
    <submittedName>
        <fullName evidence="10">4-hydroxyphenylacetate decarboxylase activating enzyme</fullName>
    </submittedName>
</protein>
<evidence type="ECO:0000256" key="1">
    <source>
        <dbReference type="ARBA" id="ARBA00001966"/>
    </source>
</evidence>
<name>A0A6C2UG34_9BACT</name>
<dbReference type="SFLD" id="SFLDS00029">
    <property type="entry name" value="Radical_SAM"/>
    <property type="match status" value="1"/>
</dbReference>
<keyword evidence="4" id="KW-0949">S-adenosyl-L-methionine</keyword>
<evidence type="ECO:0000313" key="10">
    <source>
        <dbReference type="EMBL" id="VGO19125.1"/>
    </source>
</evidence>
<accession>A0A6C2UG34</accession>
<dbReference type="EMBL" id="CAAHFH010000001">
    <property type="protein sequence ID" value="VGO19125.1"/>
    <property type="molecule type" value="Genomic_DNA"/>
</dbReference>
<dbReference type="SFLD" id="SFLDG01066">
    <property type="entry name" value="organic_radical-activating_enz"/>
    <property type="match status" value="1"/>
</dbReference>
<dbReference type="PROSITE" id="PS51918">
    <property type="entry name" value="RADICAL_SAM"/>
    <property type="match status" value="1"/>
</dbReference>
<dbReference type="InterPro" id="IPR058240">
    <property type="entry name" value="rSAM_sf"/>
</dbReference>
<comment type="cofactor">
    <cofactor evidence="1">
        <name>[4Fe-4S] cluster</name>
        <dbReference type="ChEBI" id="CHEBI:49883"/>
    </cofactor>
</comment>
<dbReference type="InterPro" id="IPR034457">
    <property type="entry name" value="Organic_radical-activating"/>
</dbReference>
<dbReference type="SUPFAM" id="SSF54862">
    <property type="entry name" value="4Fe-4S ferredoxins"/>
    <property type="match status" value="1"/>
</dbReference>
<reference evidence="10 11" key="1">
    <citation type="submission" date="2019-04" db="EMBL/GenBank/DDBJ databases">
        <authorList>
            <person name="Van Vliet M D."/>
        </authorList>
    </citation>
    <scope>NUCLEOTIDE SEQUENCE [LARGE SCALE GENOMIC DNA]</scope>
    <source>
        <strain evidence="10 11">F21</strain>
    </source>
</reference>
<dbReference type="PROSITE" id="PS01087">
    <property type="entry name" value="RADICAL_ACTIVATING"/>
    <property type="match status" value="1"/>
</dbReference>
<evidence type="ECO:0000259" key="9">
    <source>
        <dbReference type="PROSITE" id="PS51918"/>
    </source>
</evidence>
<dbReference type="GO" id="GO:0016491">
    <property type="term" value="F:oxidoreductase activity"/>
    <property type="evidence" value="ECO:0007669"/>
    <property type="project" value="UniProtKB-KW"/>
</dbReference>
<dbReference type="PANTHER" id="PTHR30352:SF4">
    <property type="entry name" value="PYRUVATE FORMATE-LYASE 2-ACTIVATING ENZYME"/>
    <property type="match status" value="1"/>
</dbReference>
<dbReference type="PANTHER" id="PTHR30352">
    <property type="entry name" value="PYRUVATE FORMATE-LYASE-ACTIVATING ENZYME"/>
    <property type="match status" value="1"/>
</dbReference>
<dbReference type="RefSeq" id="WP_136060549.1">
    <property type="nucleotide sequence ID" value="NZ_CAAHFH010000001.1"/>
</dbReference>
<dbReference type="InterPro" id="IPR040074">
    <property type="entry name" value="BssD/PflA/YjjW"/>
</dbReference>
<evidence type="ECO:0000256" key="8">
    <source>
        <dbReference type="ARBA" id="ARBA00023014"/>
    </source>
</evidence>
<evidence type="ECO:0000256" key="4">
    <source>
        <dbReference type="ARBA" id="ARBA00022691"/>
    </source>
</evidence>
<keyword evidence="7" id="KW-0408">Iron</keyword>
<evidence type="ECO:0000256" key="2">
    <source>
        <dbReference type="ARBA" id="ARBA00009777"/>
    </source>
</evidence>
<dbReference type="SFLD" id="SFLDG01118">
    <property type="entry name" value="activating_enzymes__group_2"/>
    <property type="match status" value="1"/>
</dbReference>
<dbReference type="Pfam" id="PF04055">
    <property type="entry name" value="Radical_SAM"/>
    <property type="match status" value="1"/>
</dbReference>
<keyword evidence="5" id="KW-0479">Metal-binding</keyword>
<feature type="domain" description="Radical SAM core" evidence="9">
    <location>
        <begin position="16"/>
        <end position="294"/>
    </location>
</feature>
<dbReference type="InterPro" id="IPR013785">
    <property type="entry name" value="Aldolase_TIM"/>
</dbReference>
<dbReference type="InterPro" id="IPR001989">
    <property type="entry name" value="Radical_activat_CS"/>
</dbReference>
<dbReference type="InterPro" id="IPR007197">
    <property type="entry name" value="rSAM"/>
</dbReference>
<dbReference type="AlphaFoldDB" id="A0A6C2UG34"/>
<keyword evidence="3" id="KW-0004">4Fe-4S</keyword>
<dbReference type="Gene3D" id="3.20.20.70">
    <property type="entry name" value="Aldolase class I"/>
    <property type="match status" value="1"/>
</dbReference>
<keyword evidence="11" id="KW-1185">Reference proteome</keyword>
<organism evidence="10 11">
    <name type="scientific">Pontiella sulfatireligans</name>
    <dbReference type="NCBI Taxonomy" id="2750658"/>
    <lineage>
        <taxon>Bacteria</taxon>
        <taxon>Pseudomonadati</taxon>
        <taxon>Kiritimatiellota</taxon>
        <taxon>Kiritimatiellia</taxon>
        <taxon>Kiritimatiellales</taxon>
        <taxon>Pontiellaceae</taxon>
        <taxon>Pontiella</taxon>
    </lineage>
</organism>
<keyword evidence="8" id="KW-0411">Iron-sulfur</keyword>
<dbReference type="InterPro" id="IPR012839">
    <property type="entry name" value="Organic_radical_activase"/>
</dbReference>
<dbReference type="SUPFAM" id="SSF102114">
    <property type="entry name" value="Radical SAM enzymes"/>
    <property type="match status" value="1"/>
</dbReference>
<keyword evidence="6" id="KW-0560">Oxidoreductase</keyword>
<evidence type="ECO:0000313" key="11">
    <source>
        <dbReference type="Proteomes" id="UP000346198"/>
    </source>
</evidence>
<evidence type="ECO:0000256" key="5">
    <source>
        <dbReference type="ARBA" id="ARBA00022723"/>
    </source>
</evidence>
<dbReference type="GO" id="GO:0046872">
    <property type="term" value="F:metal ion binding"/>
    <property type="evidence" value="ECO:0007669"/>
    <property type="project" value="UniProtKB-KW"/>
</dbReference>
<gene>
    <name evidence="10" type="primary">hpdA</name>
    <name evidence="10" type="ORF">SCARR_01181</name>
</gene>
<comment type="similarity">
    <text evidence="2">Belongs to the organic radical-activating enzymes family.</text>
</comment>
<evidence type="ECO:0000256" key="7">
    <source>
        <dbReference type="ARBA" id="ARBA00023004"/>
    </source>
</evidence>
<dbReference type="NCBIfam" id="TIGR02494">
    <property type="entry name" value="PFLE_PFLC"/>
    <property type="match status" value="1"/>
</dbReference>